<evidence type="ECO:0000259" key="3">
    <source>
        <dbReference type="Pfam" id="PF00107"/>
    </source>
</evidence>
<dbReference type="GeneID" id="63747420"/>
<gene>
    <name evidence="5" type="ORF">ASPWEDRAFT_176878</name>
</gene>
<dbReference type="PANTHER" id="PTHR43205">
    <property type="entry name" value="PROSTAGLANDIN REDUCTASE"/>
    <property type="match status" value="1"/>
</dbReference>
<evidence type="ECO:0000259" key="4">
    <source>
        <dbReference type="Pfam" id="PF16884"/>
    </source>
</evidence>
<name>A0A1L9R5P5_ASPWE</name>
<keyword evidence="6" id="KW-1185">Reference proteome</keyword>
<evidence type="ECO:0000256" key="1">
    <source>
        <dbReference type="ARBA" id="ARBA00023002"/>
    </source>
</evidence>
<dbReference type="Gene3D" id="3.90.180.10">
    <property type="entry name" value="Medium-chain alcohol dehydrogenases, catalytic domain"/>
    <property type="match status" value="1"/>
</dbReference>
<dbReference type="Pfam" id="PF00107">
    <property type="entry name" value="ADH_zinc_N"/>
    <property type="match status" value="1"/>
</dbReference>
<dbReference type="FunFam" id="3.40.50.720:FF:000121">
    <property type="entry name" value="Prostaglandin reductase 2"/>
    <property type="match status" value="1"/>
</dbReference>
<dbReference type="SUPFAM" id="SSF51735">
    <property type="entry name" value="NAD(P)-binding Rossmann-fold domains"/>
    <property type="match status" value="1"/>
</dbReference>
<dbReference type="InterPro" id="IPR011032">
    <property type="entry name" value="GroES-like_sf"/>
</dbReference>
<evidence type="ECO:0008006" key="7">
    <source>
        <dbReference type="Google" id="ProtNLM"/>
    </source>
</evidence>
<feature type="compositionally biased region" description="Low complexity" evidence="2">
    <location>
        <begin position="7"/>
        <end position="34"/>
    </location>
</feature>
<dbReference type="AlphaFoldDB" id="A0A1L9R5P5"/>
<dbReference type="Pfam" id="PF16884">
    <property type="entry name" value="ADH_N_2"/>
    <property type="match status" value="1"/>
</dbReference>
<feature type="domain" description="Alcohol dehydrogenase-like C-terminal" evidence="3">
    <location>
        <begin position="166"/>
        <end position="291"/>
    </location>
</feature>
<dbReference type="Proteomes" id="UP000184383">
    <property type="component" value="Unassembled WGS sequence"/>
</dbReference>
<dbReference type="InterPro" id="IPR045010">
    <property type="entry name" value="MDR_fam"/>
</dbReference>
<evidence type="ECO:0000313" key="6">
    <source>
        <dbReference type="Proteomes" id="UP000184383"/>
    </source>
</evidence>
<evidence type="ECO:0000313" key="5">
    <source>
        <dbReference type="EMBL" id="OJJ30207.1"/>
    </source>
</evidence>
<dbReference type="RefSeq" id="XP_040683884.1">
    <property type="nucleotide sequence ID" value="XM_040831572.1"/>
</dbReference>
<dbReference type="VEuPathDB" id="FungiDB:ASPWEDRAFT_176878"/>
<evidence type="ECO:0000256" key="2">
    <source>
        <dbReference type="SAM" id="MobiDB-lite"/>
    </source>
</evidence>
<dbReference type="EMBL" id="KV878217">
    <property type="protein sequence ID" value="OJJ30207.1"/>
    <property type="molecule type" value="Genomic_DNA"/>
</dbReference>
<dbReference type="STRING" id="1073089.A0A1L9R5P5"/>
<dbReference type="Gene3D" id="3.40.50.720">
    <property type="entry name" value="NAD(P)-binding Rossmann-like Domain"/>
    <property type="match status" value="1"/>
</dbReference>
<keyword evidence="1" id="KW-0560">Oxidoreductase</keyword>
<dbReference type="OrthoDB" id="809632at2759"/>
<dbReference type="InterPro" id="IPR036291">
    <property type="entry name" value="NAD(P)-bd_dom_sf"/>
</dbReference>
<reference evidence="6" key="1">
    <citation type="journal article" date="2017" name="Genome Biol.">
        <title>Comparative genomics reveals high biological diversity and specific adaptations in the industrially and medically important fungal genus Aspergillus.</title>
        <authorList>
            <person name="de Vries R.P."/>
            <person name="Riley R."/>
            <person name="Wiebenga A."/>
            <person name="Aguilar-Osorio G."/>
            <person name="Amillis S."/>
            <person name="Uchima C.A."/>
            <person name="Anderluh G."/>
            <person name="Asadollahi M."/>
            <person name="Askin M."/>
            <person name="Barry K."/>
            <person name="Battaglia E."/>
            <person name="Bayram O."/>
            <person name="Benocci T."/>
            <person name="Braus-Stromeyer S.A."/>
            <person name="Caldana C."/>
            <person name="Canovas D."/>
            <person name="Cerqueira G.C."/>
            <person name="Chen F."/>
            <person name="Chen W."/>
            <person name="Choi C."/>
            <person name="Clum A."/>
            <person name="Dos Santos R.A."/>
            <person name="Damasio A.R."/>
            <person name="Diallinas G."/>
            <person name="Emri T."/>
            <person name="Fekete E."/>
            <person name="Flipphi M."/>
            <person name="Freyberg S."/>
            <person name="Gallo A."/>
            <person name="Gournas C."/>
            <person name="Habgood R."/>
            <person name="Hainaut M."/>
            <person name="Harispe M.L."/>
            <person name="Henrissat B."/>
            <person name="Hilden K.S."/>
            <person name="Hope R."/>
            <person name="Hossain A."/>
            <person name="Karabika E."/>
            <person name="Karaffa L."/>
            <person name="Karanyi Z."/>
            <person name="Krasevec N."/>
            <person name="Kuo A."/>
            <person name="Kusch H."/>
            <person name="LaButti K."/>
            <person name="Lagendijk E.L."/>
            <person name="Lapidus A."/>
            <person name="Levasseur A."/>
            <person name="Lindquist E."/>
            <person name="Lipzen A."/>
            <person name="Logrieco A.F."/>
            <person name="MacCabe A."/>
            <person name="Maekelae M.R."/>
            <person name="Malavazi I."/>
            <person name="Melin P."/>
            <person name="Meyer V."/>
            <person name="Mielnichuk N."/>
            <person name="Miskei M."/>
            <person name="Molnar A.P."/>
            <person name="Mule G."/>
            <person name="Ngan C.Y."/>
            <person name="Orejas M."/>
            <person name="Orosz E."/>
            <person name="Ouedraogo J.P."/>
            <person name="Overkamp K.M."/>
            <person name="Park H.-S."/>
            <person name="Perrone G."/>
            <person name="Piumi F."/>
            <person name="Punt P.J."/>
            <person name="Ram A.F."/>
            <person name="Ramon A."/>
            <person name="Rauscher S."/>
            <person name="Record E."/>
            <person name="Riano-Pachon D.M."/>
            <person name="Robert V."/>
            <person name="Roehrig J."/>
            <person name="Ruller R."/>
            <person name="Salamov A."/>
            <person name="Salih N.S."/>
            <person name="Samson R.A."/>
            <person name="Sandor E."/>
            <person name="Sanguinetti M."/>
            <person name="Schuetze T."/>
            <person name="Sepcic K."/>
            <person name="Shelest E."/>
            <person name="Sherlock G."/>
            <person name="Sophianopoulou V."/>
            <person name="Squina F.M."/>
            <person name="Sun H."/>
            <person name="Susca A."/>
            <person name="Todd R.B."/>
            <person name="Tsang A."/>
            <person name="Unkles S.E."/>
            <person name="van de Wiele N."/>
            <person name="van Rossen-Uffink D."/>
            <person name="Oliveira J.V."/>
            <person name="Vesth T.C."/>
            <person name="Visser J."/>
            <person name="Yu J.-H."/>
            <person name="Zhou M."/>
            <person name="Andersen M.R."/>
            <person name="Archer D.B."/>
            <person name="Baker S.E."/>
            <person name="Benoit I."/>
            <person name="Brakhage A.A."/>
            <person name="Braus G.H."/>
            <person name="Fischer R."/>
            <person name="Frisvad J.C."/>
            <person name="Goldman G.H."/>
            <person name="Houbraken J."/>
            <person name="Oakley B."/>
            <person name="Pocsi I."/>
            <person name="Scazzocchio C."/>
            <person name="Seiboth B."/>
            <person name="vanKuyk P.A."/>
            <person name="Wortman J."/>
            <person name="Dyer P.S."/>
            <person name="Grigoriev I.V."/>
        </authorList>
    </citation>
    <scope>NUCLEOTIDE SEQUENCE [LARGE SCALE GENOMIC DNA]</scope>
    <source>
        <strain evidence="6">DTO 134E9</strain>
    </source>
</reference>
<dbReference type="InterPro" id="IPR013149">
    <property type="entry name" value="ADH-like_C"/>
</dbReference>
<sequence>MQTKQWLLTSKPPSLPLLSGPNPTFTQTSTTTPPLSPNHLLLKTLYLSNDPAQRGWISPNADPARLYVPPVPTGAVMRSTGIAEVIESLSPSHPPGSLVFAVTNWSEYTVVHEGEVQRITPVDGLGVTHFLGSLGLPGLTAYYGLKEVVKTTSEDVVVVSGAAGATGGMAVQIAKRILGCKRVIGIAGTDEKCRWVESHGADVCINYRKETFEKDLFRETEGFVDVFYDNVGGKILDLMLLRMKRHGRIAACGTISNYNKNLDPVGIKNYYEVVSNRISIHGFIVFDYMHKAAEVRELFLQAWKEGKIILSDDTETVIEAPFEDIPEVWLKLFDGSNRGKLTTKLIG</sequence>
<protein>
    <recommendedName>
        <fullName evidence="7">Enoyl reductase (ER) domain-containing protein</fullName>
    </recommendedName>
</protein>
<dbReference type="InterPro" id="IPR041694">
    <property type="entry name" value="ADH_N_2"/>
</dbReference>
<accession>A0A1L9R5P5</accession>
<dbReference type="CDD" id="cd05288">
    <property type="entry name" value="PGDH"/>
    <property type="match status" value="1"/>
</dbReference>
<dbReference type="PANTHER" id="PTHR43205:SF19">
    <property type="entry name" value="ENOYL REDUCTASE (ER) DOMAIN-CONTAINING PROTEIN"/>
    <property type="match status" value="1"/>
</dbReference>
<dbReference type="GO" id="GO:0016628">
    <property type="term" value="F:oxidoreductase activity, acting on the CH-CH group of donors, NAD or NADP as acceptor"/>
    <property type="evidence" value="ECO:0007669"/>
    <property type="project" value="InterPro"/>
</dbReference>
<feature type="region of interest" description="Disordered" evidence="2">
    <location>
        <begin position="1"/>
        <end position="34"/>
    </location>
</feature>
<proteinExistence type="predicted"/>
<organism evidence="5 6">
    <name type="scientific">Aspergillus wentii DTO 134E9</name>
    <dbReference type="NCBI Taxonomy" id="1073089"/>
    <lineage>
        <taxon>Eukaryota</taxon>
        <taxon>Fungi</taxon>
        <taxon>Dikarya</taxon>
        <taxon>Ascomycota</taxon>
        <taxon>Pezizomycotina</taxon>
        <taxon>Eurotiomycetes</taxon>
        <taxon>Eurotiomycetidae</taxon>
        <taxon>Eurotiales</taxon>
        <taxon>Aspergillaceae</taxon>
        <taxon>Aspergillus</taxon>
        <taxon>Aspergillus subgen. Cremei</taxon>
    </lineage>
</organism>
<feature type="domain" description="Oxidoreductase N-terminal" evidence="4">
    <location>
        <begin position="4"/>
        <end position="118"/>
    </location>
</feature>
<dbReference type="SUPFAM" id="SSF50129">
    <property type="entry name" value="GroES-like"/>
    <property type="match status" value="1"/>
</dbReference>